<dbReference type="Proteomes" id="UP000241690">
    <property type="component" value="Unassembled WGS sequence"/>
</dbReference>
<dbReference type="AlphaFoldDB" id="A0A2T4ASV8"/>
<keyword evidence="3" id="KW-1185">Reference proteome</keyword>
<evidence type="ECO:0000313" key="3">
    <source>
        <dbReference type="Proteomes" id="UP000241690"/>
    </source>
</evidence>
<evidence type="ECO:0000313" key="2">
    <source>
        <dbReference type="EMBL" id="PTB60141.1"/>
    </source>
</evidence>
<dbReference type="EMBL" id="KZ679675">
    <property type="protein sequence ID" value="PTB60141.1"/>
    <property type="molecule type" value="Genomic_DNA"/>
</dbReference>
<dbReference type="RefSeq" id="XP_024779818.1">
    <property type="nucleotide sequence ID" value="XM_024918132.1"/>
</dbReference>
<name>A0A2T4ASV8_TRIHA</name>
<proteinExistence type="predicted"/>
<protein>
    <submittedName>
        <fullName evidence="2">Uncharacterized protein</fullName>
    </submittedName>
</protein>
<reference evidence="2 3" key="1">
    <citation type="submission" date="2016-07" db="EMBL/GenBank/DDBJ databases">
        <title>Multiple horizontal gene transfer events from other fungi enriched the ability of initially mycotrophic Trichoderma (Ascomycota) to feed on dead plant biomass.</title>
        <authorList>
            <consortium name="DOE Joint Genome Institute"/>
            <person name="Aerts A."/>
            <person name="Atanasova L."/>
            <person name="Chenthamara K."/>
            <person name="Zhang J."/>
            <person name="Grujic M."/>
            <person name="Henrissat B."/>
            <person name="Kuo A."/>
            <person name="Salamov A."/>
            <person name="Lipzen A."/>
            <person name="Labutti K."/>
            <person name="Barry K."/>
            <person name="Miao Y."/>
            <person name="Rahimi M.J."/>
            <person name="Shen Q."/>
            <person name="Grigoriev I.V."/>
            <person name="Kubicek C.P."/>
            <person name="Druzhinina I.S."/>
        </authorList>
    </citation>
    <scope>NUCLEOTIDE SEQUENCE [LARGE SCALE GENOMIC DNA]</scope>
    <source>
        <strain evidence="2 3">CBS 226.95</strain>
    </source>
</reference>
<feature type="chain" id="PRO_5015568912" evidence="1">
    <location>
        <begin position="17"/>
        <end position="102"/>
    </location>
</feature>
<evidence type="ECO:0000256" key="1">
    <source>
        <dbReference type="SAM" id="SignalP"/>
    </source>
</evidence>
<organism evidence="2 3">
    <name type="scientific">Trichoderma harzianum CBS 226.95</name>
    <dbReference type="NCBI Taxonomy" id="983964"/>
    <lineage>
        <taxon>Eukaryota</taxon>
        <taxon>Fungi</taxon>
        <taxon>Dikarya</taxon>
        <taxon>Ascomycota</taxon>
        <taxon>Pezizomycotina</taxon>
        <taxon>Sordariomycetes</taxon>
        <taxon>Hypocreomycetidae</taxon>
        <taxon>Hypocreales</taxon>
        <taxon>Hypocreaceae</taxon>
        <taxon>Trichoderma</taxon>
    </lineage>
</organism>
<sequence length="102" mass="11662">MDGLIVLLCLLSLTYSTVDLIYPSLLDSKLSIYASTRFRCDIILCLAFTIASTALRRDILEKEYEDVYWERDASLDEMRRISSILAGFASTFHMGICVWQPL</sequence>
<accession>A0A2T4ASV8</accession>
<gene>
    <name evidence="2" type="ORF">M431DRAFT_502263</name>
</gene>
<keyword evidence="1" id="KW-0732">Signal</keyword>
<feature type="signal peptide" evidence="1">
    <location>
        <begin position="1"/>
        <end position="16"/>
    </location>
</feature>
<dbReference type="GeneID" id="36626701"/>